<name>A0A233STB1_STRDA</name>
<dbReference type="Proteomes" id="UP000215483">
    <property type="component" value="Unassembled WGS sequence"/>
</dbReference>
<evidence type="ECO:0000313" key="3">
    <source>
        <dbReference type="Proteomes" id="UP000215483"/>
    </source>
</evidence>
<reference evidence="2 3" key="1">
    <citation type="submission" date="2016-07" db="EMBL/GenBank/DDBJ databases">
        <title>Draft genome of Streptomyces diastatochromogenes.</title>
        <authorList>
            <person name="Podduturi R."/>
            <person name="Lukassen M.B."/>
            <person name="Clausen N."/>
            <person name="Nielsen J.L."/>
            <person name="Jorgensen N.O."/>
        </authorList>
    </citation>
    <scope>NUCLEOTIDE SEQUENCE [LARGE SCALE GENOMIC DNA]</scope>
    <source>
        <strain evidence="2 3">DSM 40608</strain>
    </source>
</reference>
<keyword evidence="1" id="KW-0732">Signal</keyword>
<sequence length="154" mass="15697">MRSWVLGACGAVLVAAGVAGPAGAAAAPEADLSFHGSAVMDGARVEVLVTPHNDGPEAVSGASVQLRWSVPLAEEQQLPGGCARTDERTVVCDTGALAPGESGEQLGVTVRLAEEPSEVTLEVDTAWNGGAVDKDRSNDQLKVLVLDTGDAYAF</sequence>
<comment type="caution">
    <text evidence="2">The sequence shown here is derived from an EMBL/GenBank/DDBJ whole genome shotgun (WGS) entry which is preliminary data.</text>
</comment>
<evidence type="ECO:0000313" key="2">
    <source>
        <dbReference type="EMBL" id="OXY98866.1"/>
    </source>
</evidence>
<protein>
    <recommendedName>
        <fullName evidence="4">DUF11 domain-containing protein</fullName>
    </recommendedName>
</protein>
<feature type="signal peptide" evidence="1">
    <location>
        <begin position="1"/>
        <end position="24"/>
    </location>
</feature>
<dbReference type="EMBL" id="MCGQ01000007">
    <property type="protein sequence ID" value="OXY98866.1"/>
    <property type="molecule type" value="Genomic_DNA"/>
</dbReference>
<evidence type="ECO:0008006" key="4">
    <source>
        <dbReference type="Google" id="ProtNLM"/>
    </source>
</evidence>
<keyword evidence="3" id="KW-1185">Reference proteome</keyword>
<accession>A0A233STB1</accession>
<dbReference type="AlphaFoldDB" id="A0A233STB1"/>
<dbReference type="OrthoDB" id="4300377at2"/>
<gene>
    <name evidence="2" type="ORF">BEK98_08010</name>
</gene>
<proteinExistence type="predicted"/>
<organism evidence="2 3">
    <name type="scientific">Streptomyces diastatochromogenes</name>
    <dbReference type="NCBI Taxonomy" id="42236"/>
    <lineage>
        <taxon>Bacteria</taxon>
        <taxon>Bacillati</taxon>
        <taxon>Actinomycetota</taxon>
        <taxon>Actinomycetes</taxon>
        <taxon>Kitasatosporales</taxon>
        <taxon>Streptomycetaceae</taxon>
        <taxon>Streptomyces</taxon>
    </lineage>
</organism>
<feature type="chain" id="PRO_5012669469" description="DUF11 domain-containing protein" evidence="1">
    <location>
        <begin position="25"/>
        <end position="154"/>
    </location>
</feature>
<evidence type="ECO:0000256" key="1">
    <source>
        <dbReference type="SAM" id="SignalP"/>
    </source>
</evidence>